<dbReference type="Pfam" id="PF00535">
    <property type="entry name" value="Glycos_transf_2"/>
    <property type="match status" value="1"/>
</dbReference>
<dbReference type="PANTHER" id="PTHR43630">
    <property type="entry name" value="POLY-BETA-1,6-N-ACETYL-D-GLUCOSAMINE SYNTHASE"/>
    <property type="match status" value="1"/>
</dbReference>
<proteinExistence type="predicted"/>
<accession>A0ABN3N859</accession>
<dbReference type="Pfam" id="PF07721">
    <property type="entry name" value="TPR_4"/>
    <property type="match status" value="2"/>
</dbReference>
<protein>
    <recommendedName>
        <fullName evidence="1">Glycosyltransferase 2-like domain-containing protein</fullName>
    </recommendedName>
</protein>
<evidence type="ECO:0000313" key="2">
    <source>
        <dbReference type="EMBL" id="GAA2516305.1"/>
    </source>
</evidence>
<comment type="caution">
    <text evidence="2">The sequence shown here is derived from an EMBL/GenBank/DDBJ whole genome shotgun (WGS) entry which is preliminary data.</text>
</comment>
<dbReference type="CDD" id="cd02511">
    <property type="entry name" value="Beta4Glucosyltransferase"/>
    <property type="match status" value="1"/>
</dbReference>
<dbReference type="PANTHER" id="PTHR43630:SF2">
    <property type="entry name" value="GLYCOSYLTRANSFERASE"/>
    <property type="match status" value="1"/>
</dbReference>
<dbReference type="SUPFAM" id="SSF48452">
    <property type="entry name" value="TPR-like"/>
    <property type="match status" value="1"/>
</dbReference>
<dbReference type="InterPro" id="IPR029044">
    <property type="entry name" value="Nucleotide-diphossugar_trans"/>
</dbReference>
<dbReference type="SUPFAM" id="SSF53448">
    <property type="entry name" value="Nucleotide-diphospho-sugar transferases"/>
    <property type="match status" value="2"/>
</dbReference>
<dbReference type="Gene3D" id="3.90.550.10">
    <property type="entry name" value="Spore Coat Polysaccharide Biosynthesis Protein SpsA, Chain A"/>
    <property type="match status" value="2"/>
</dbReference>
<reference evidence="2 3" key="1">
    <citation type="journal article" date="2019" name="Int. J. Syst. Evol. Microbiol.">
        <title>The Global Catalogue of Microorganisms (GCM) 10K type strain sequencing project: providing services to taxonomists for standard genome sequencing and annotation.</title>
        <authorList>
            <consortium name="The Broad Institute Genomics Platform"/>
            <consortium name="The Broad Institute Genome Sequencing Center for Infectious Disease"/>
            <person name="Wu L."/>
            <person name="Ma J."/>
        </authorList>
    </citation>
    <scope>NUCLEOTIDE SEQUENCE [LARGE SCALE GENOMIC DNA]</scope>
    <source>
        <strain evidence="2 3">JCM 3367</strain>
    </source>
</reference>
<dbReference type="EMBL" id="BAAARY010000003">
    <property type="protein sequence ID" value="GAA2516305.1"/>
    <property type="molecule type" value="Genomic_DNA"/>
</dbReference>
<feature type="domain" description="Glycosyltransferase 2-like" evidence="1">
    <location>
        <begin position="226"/>
        <end position="338"/>
    </location>
</feature>
<dbReference type="InterPro" id="IPR011717">
    <property type="entry name" value="TPR-4"/>
</dbReference>
<evidence type="ECO:0000259" key="1">
    <source>
        <dbReference type="Pfam" id="PF00535"/>
    </source>
</evidence>
<dbReference type="Proteomes" id="UP001499978">
    <property type="component" value="Unassembled WGS sequence"/>
</dbReference>
<sequence length="721" mass="77242">MSRAPVSVVLLASGTPNDLRLCLESLRPTLGVRDEVIAVVPPGSAGSAPALRREAWITVLDSPTDDPGESWSQGVAVSRRPLVALLDGDVLCSARWLDTVADALADPAVVAAGPACYRSGGPQGVEIGAGGLRSAAAFKSYARQWRQDHRGAAVDVDRLGPVCALIRREALDRHGVPPLGGAYDAIAADGRVVLVEQALLAHTGGPACALRRDTRPGEVLISASLIVKDEERVLGASLTAVRDLVDEVVVYDTGSTDNTREIAREHGARVIEGYWNDHFGDARNRGIEQCRGEWVLIVDADEVAEGDPDQLRALFAQARDSSFLTMVYNAKEAGGNALWSTRVFRRDQCRYRGRLHEQVTDRITGDGVVGPRIPAPVLSIAHSGYTSARMAIKNKSARNLDLARIAATGPAPMTAFLDLARSELQAGNLDEAVDACRRGLEAGSHRVPRLVMMTILVRALAEAGRLEEARQALAELRATDAAEVTVAPAEIRLLIAEGRHEEALTLIRQFPERATDDMLLVVGRSQLANLEIYSLVGLGRTREAAEILRERLRVGELPLSLSTSGRILGSMRPIAELFPTAQLRTLLGSAVAEPAEPAALVDELADELWRRHEGHPVPLALGGFVGPALSPARALEWSARLRAHGHRSECPLLRLAADEQRTPRERVQAAAIALTTFEDETALPRLEAALAMVPAAEHDAVIADLRLLAPQVAAALEPAGA</sequence>
<dbReference type="InterPro" id="IPR001173">
    <property type="entry name" value="Glyco_trans_2-like"/>
</dbReference>
<dbReference type="Gene3D" id="1.25.40.10">
    <property type="entry name" value="Tetratricopeptide repeat domain"/>
    <property type="match status" value="1"/>
</dbReference>
<keyword evidence="3" id="KW-1185">Reference proteome</keyword>
<gene>
    <name evidence="2" type="ORF">GCM10010201_11170</name>
</gene>
<name>A0ABN3N859_9ACTN</name>
<organism evidence="2 3">
    <name type="scientific">Pilimelia columellifera subsp. columellifera</name>
    <dbReference type="NCBI Taxonomy" id="706583"/>
    <lineage>
        <taxon>Bacteria</taxon>
        <taxon>Bacillati</taxon>
        <taxon>Actinomycetota</taxon>
        <taxon>Actinomycetes</taxon>
        <taxon>Micromonosporales</taxon>
        <taxon>Micromonosporaceae</taxon>
        <taxon>Pilimelia</taxon>
    </lineage>
</organism>
<dbReference type="InterPro" id="IPR011990">
    <property type="entry name" value="TPR-like_helical_dom_sf"/>
</dbReference>
<evidence type="ECO:0000313" key="3">
    <source>
        <dbReference type="Proteomes" id="UP001499978"/>
    </source>
</evidence>
<dbReference type="RefSeq" id="WP_344169267.1">
    <property type="nucleotide sequence ID" value="NZ_BAAARY010000003.1"/>
</dbReference>